<dbReference type="GO" id="GO:0003952">
    <property type="term" value="F:NAD+ synthase (glutamine-hydrolyzing) activity"/>
    <property type="evidence" value="ECO:0007669"/>
    <property type="project" value="UniProtKB-EC"/>
</dbReference>
<evidence type="ECO:0000256" key="2">
    <source>
        <dbReference type="ARBA" id="ARBA00007145"/>
    </source>
</evidence>
<evidence type="ECO:0000256" key="1">
    <source>
        <dbReference type="ARBA" id="ARBA00005188"/>
    </source>
</evidence>
<feature type="binding site" evidence="7">
    <location>
        <begin position="298"/>
        <end position="305"/>
    </location>
    <ligand>
        <name>ATP</name>
        <dbReference type="ChEBI" id="CHEBI:30616"/>
    </ligand>
</feature>
<feature type="binding site" evidence="7">
    <location>
        <position position="410"/>
    </location>
    <ligand>
        <name>deamido-NAD(+)</name>
        <dbReference type="ChEBI" id="CHEBI:58437"/>
        <note>ligand shared between two neighboring subunits</note>
    </ligand>
</feature>
<dbReference type="InterPro" id="IPR003694">
    <property type="entry name" value="NAD_synthase"/>
</dbReference>
<dbReference type="PROSITE" id="PS50263">
    <property type="entry name" value="CN_HYDROLASE"/>
    <property type="match status" value="1"/>
</dbReference>
<dbReference type="NCBIfam" id="TIGR00552">
    <property type="entry name" value="nadE"/>
    <property type="match status" value="1"/>
</dbReference>
<dbReference type="SUPFAM" id="SSF56317">
    <property type="entry name" value="Carbon-nitrogen hydrolase"/>
    <property type="match status" value="1"/>
</dbReference>
<evidence type="ECO:0000256" key="8">
    <source>
        <dbReference type="PIRNR" id="PIRNR006630"/>
    </source>
</evidence>
<sequence length="560" mass="61148">MSEAKKISDVLRIAVAQFNPVVGDVTGNLAKARAARAEAAGQGADLLLLTELFISGYPPEDLVLKPAFLSTCLQAVEALALETADGGPGVIIGFPRHGETGRHNSVAILDGGKIVAIRDKVDLPNYGEFDEKRVFNAGEMPGPVNFRGVRIGVPICEDIWGDLGVCETLAESGAEILLSPNGSPYYRGKVDVRHQVVLRQVIETGLPMVYANQLGGQDELVFDGASFAFNVDKMLVFQMSQFEETLFVSTWRRTADGWRCDQGPMSRIPEKEEADYRACVLGFRDYVNKNGFKSVVLGLSGGIDSAICAAIAVDALGEERVRTIMLPYRYTSEESFADAEACAKALGCHYDIVPIQDPVEGFLSSLSEMFEGTESGITEENLQSRTRGTILMAVSNKFGSMVVTTGNKSEMSVGYATLYGDMNGGFNPIKDLYKMQVYGLSAWRNENVPPGALGPSGEVIPANILSKAPSAELRPNQTDQDSLPPYPVLDDILECLVEKEMGVDEIVARGHDIATVHRVEHLLYLAEYKRRQSAPGVKITKKNFGRDRRYPITNRFRDRA</sequence>
<feature type="binding site" evidence="7">
    <location>
        <position position="126"/>
    </location>
    <ligand>
        <name>L-glutamine</name>
        <dbReference type="ChEBI" id="CHEBI:58359"/>
    </ligand>
</feature>
<feature type="active site" description="For glutaminase activity" evidence="7">
    <location>
        <position position="120"/>
    </location>
</feature>
<gene>
    <name evidence="7" type="primary">nadE</name>
    <name evidence="11" type="ORF">E9677_21530</name>
</gene>
<protein>
    <recommendedName>
        <fullName evidence="7 8">Glutamine-dependent NAD(+) synthetase</fullName>
        <ecNumber evidence="7 8">6.3.5.1</ecNumber>
    </recommendedName>
    <alternativeName>
        <fullName evidence="7 8">NAD(+) synthase [glutamine-hydrolyzing]</fullName>
    </alternativeName>
</protein>
<dbReference type="InterPro" id="IPR003010">
    <property type="entry name" value="C-N_Hydrolase"/>
</dbReference>
<keyword evidence="5 7" id="KW-0067">ATP-binding</keyword>
<evidence type="ECO:0000313" key="12">
    <source>
        <dbReference type="Proteomes" id="UP000309667"/>
    </source>
</evidence>
<dbReference type="NCBIfam" id="NF010588">
    <property type="entry name" value="PRK13981.1"/>
    <property type="match status" value="1"/>
</dbReference>
<dbReference type="Pfam" id="PF02540">
    <property type="entry name" value="NAD_synthase"/>
    <property type="match status" value="1"/>
</dbReference>
<dbReference type="InterPro" id="IPR014445">
    <property type="entry name" value="Gln-dep_NAD_synthase"/>
</dbReference>
<feature type="binding site" evidence="7">
    <location>
        <position position="381"/>
    </location>
    <ligand>
        <name>deamido-NAD(+)</name>
        <dbReference type="ChEBI" id="CHEBI:58437"/>
        <note>ligand shared between two neighboring subunits</note>
    </ligand>
</feature>
<keyword evidence="3 7" id="KW-0436">Ligase</keyword>
<dbReference type="Proteomes" id="UP000309667">
    <property type="component" value="Unassembled WGS sequence"/>
</dbReference>
<feature type="binding site" evidence="7">
    <location>
        <position position="183"/>
    </location>
    <ligand>
        <name>L-glutamine</name>
        <dbReference type="ChEBI" id="CHEBI:58359"/>
    </ligand>
</feature>
<dbReference type="RefSeq" id="WP_136560116.1">
    <property type="nucleotide sequence ID" value="NZ_STGT01000006.1"/>
</dbReference>
<evidence type="ECO:0000256" key="9">
    <source>
        <dbReference type="RuleBase" id="RU003811"/>
    </source>
</evidence>
<comment type="similarity">
    <text evidence="2 7 8">In the C-terminal section; belongs to the NAD synthetase family.</text>
</comment>
<dbReference type="Pfam" id="PF00795">
    <property type="entry name" value="CN_hydrolase"/>
    <property type="match status" value="1"/>
</dbReference>
<comment type="pathway">
    <text evidence="1 7 8">Cofactor biosynthesis; NAD(+) biosynthesis; NAD(+) from deamido-NAD(+) (L-Gln route): step 1/1.</text>
</comment>
<dbReference type="Gene3D" id="3.60.110.10">
    <property type="entry name" value="Carbon-nitrogen hydrolase"/>
    <property type="match status" value="1"/>
</dbReference>
<dbReference type="PANTHER" id="PTHR23090">
    <property type="entry name" value="NH 3 /GLUTAMINE-DEPENDENT NAD + SYNTHETASE"/>
    <property type="match status" value="1"/>
</dbReference>
<comment type="function">
    <text evidence="7">Catalyzes the ATP-dependent amidation of deamido-NAD to form NAD. Uses L-glutamine as a nitrogen source.</text>
</comment>
<evidence type="ECO:0000256" key="7">
    <source>
        <dbReference type="HAMAP-Rule" id="MF_02090"/>
    </source>
</evidence>
<feature type="binding site" evidence="7">
    <location>
        <position position="405"/>
    </location>
    <ligand>
        <name>ATP</name>
        <dbReference type="ChEBI" id="CHEBI:30616"/>
    </ligand>
</feature>
<feature type="binding site" evidence="7">
    <location>
        <position position="189"/>
    </location>
    <ligand>
        <name>L-glutamine</name>
        <dbReference type="ChEBI" id="CHEBI:58359"/>
    </ligand>
</feature>
<keyword evidence="4 7" id="KW-0547">Nucleotide-binding</keyword>
<dbReference type="CDD" id="cd07570">
    <property type="entry name" value="GAT_Gln-NAD-synth"/>
    <property type="match status" value="1"/>
</dbReference>
<evidence type="ECO:0000313" key="11">
    <source>
        <dbReference type="EMBL" id="THV10941.1"/>
    </source>
</evidence>
<dbReference type="EMBL" id="STGT01000006">
    <property type="protein sequence ID" value="THV10941.1"/>
    <property type="molecule type" value="Genomic_DNA"/>
</dbReference>
<dbReference type="InterPro" id="IPR022310">
    <property type="entry name" value="NAD/GMP_synthase"/>
</dbReference>
<evidence type="ECO:0000256" key="6">
    <source>
        <dbReference type="ARBA" id="ARBA00023027"/>
    </source>
</evidence>
<reference evidence="11 12" key="1">
    <citation type="submission" date="2019-04" db="EMBL/GenBank/DDBJ databases">
        <title>Genome sequence of strain 7209-2.</title>
        <authorList>
            <person name="Gao J."/>
            <person name="Sun J."/>
        </authorList>
    </citation>
    <scope>NUCLEOTIDE SEQUENCE [LARGE SCALE GENOMIC DNA]</scope>
    <source>
        <strain evidence="11 12">7209-2</strain>
    </source>
</reference>
<evidence type="ECO:0000256" key="4">
    <source>
        <dbReference type="ARBA" id="ARBA00022741"/>
    </source>
</evidence>
<dbReference type="PANTHER" id="PTHR23090:SF9">
    <property type="entry name" value="GLUTAMINE-DEPENDENT NAD(+) SYNTHETASE"/>
    <property type="match status" value="1"/>
</dbReference>
<evidence type="ECO:0000259" key="10">
    <source>
        <dbReference type="PROSITE" id="PS50263"/>
    </source>
</evidence>
<dbReference type="HAMAP" id="MF_02090">
    <property type="entry name" value="NadE_glutamine_dep"/>
    <property type="match status" value="1"/>
</dbReference>
<dbReference type="CDD" id="cd00553">
    <property type="entry name" value="NAD_synthase"/>
    <property type="match status" value="1"/>
</dbReference>
<evidence type="ECO:0000256" key="5">
    <source>
        <dbReference type="ARBA" id="ARBA00022840"/>
    </source>
</evidence>
<evidence type="ECO:0000256" key="3">
    <source>
        <dbReference type="ARBA" id="ARBA00022598"/>
    </source>
</evidence>
<comment type="caution">
    <text evidence="7">Lacks conserved residue(s) required for the propagation of feature annotation.</text>
</comment>
<name>A0ABY2QNP3_9HYPH</name>
<dbReference type="Gene3D" id="3.40.50.620">
    <property type="entry name" value="HUPs"/>
    <property type="match status" value="1"/>
</dbReference>
<comment type="similarity">
    <text evidence="9">Belongs to the NAD synthetase family.</text>
</comment>
<dbReference type="InterPro" id="IPR014729">
    <property type="entry name" value="Rossmann-like_a/b/a_fold"/>
</dbReference>
<organism evidence="11 12">
    <name type="scientific">Rhizobium rhizophilum</name>
    <dbReference type="NCBI Taxonomy" id="1850373"/>
    <lineage>
        <taxon>Bacteria</taxon>
        <taxon>Pseudomonadati</taxon>
        <taxon>Pseudomonadota</taxon>
        <taxon>Alphaproteobacteria</taxon>
        <taxon>Hyphomicrobiales</taxon>
        <taxon>Rhizobiaceae</taxon>
        <taxon>Rhizobium/Agrobacterium group</taxon>
        <taxon>Rhizobium</taxon>
    </lineage>
</organism>
<feature type="active site" description="Nucleophile; for glutaminase activity" evidence="7">
    <location>
        <position position="156"/>
    </location>
</feature>
<feature type="domain" description="CN hydrolase" evidence="10">
    <location>
        <begin position="11"/>
        <end position="253"/>
    </location>
</feature>
<feature type="binding site" evidence="7">
    <location>
        <position position="529"/>
    </location>
    <ligand>
        <name>deamido-NAD(+)</name>
        <dbReference type="ChEBI" id="CHEBI:58437"/>
        <note>ligand shared between two neighboring subunits</note>
    </ligand>
</feature>
<comment type="caution">
    <text evidence="11">The sequence shown here is derived from an EMBL/GenBank/DDBJ whole genome shotgun (WGS) entry which is preliminary data.</text>
</comment>
<accession>A0ABY2QNP3</accession>
<dbReference type="EC" id="6.3.5.1" evidence="7 8"/>
<keyword evidence="6 7" id="KW-0520">NAD</keyword>
<proteinExistence type="inferred from homology"/>
<keyword evidence="12" id="KW-1185">Reference proteome</keyword>
<feature type="active site" description="Proton acceptor; for glutaminase activity" evidence="7">
    <location>
        <position position="51"/>
    </location>
</feature>
<dbReference type="PIRSF" id="PIRSF006630">
    <property type="entry name" value="NADS_GAT"/>
    <property type="match status" value="1"/>
</dbReference>
<comment type="catalytic activity">
    <reaction evidence="7 8">
        <text>deamido-NAD(+) + L-glutamine + ATP + H2O = L-glutamate + AMP + diphosphate + NAD(+) + H(+)</text>
        <dbReference type="Rhea" id="RHEA:24384"/>
        <dbReference type="ChEBI" id="CHEBI:15377"/>
        <dbReference type="ChEBI" id="CHEBI:15378"/>
        <dbReference type="ChEBI" id="CHEBI:29985"/>
        <dbReference type="ChEBI" id="CHEBI:30616"/>
        <dbReference type="ChEBI" id="CHEBI:33019"/>
        <dbReference type="ChEBI" id="CHEBI:57540"/>
        <dbReference type="ChEBI" id="CHEBI:58359"/>
        <dbReference type="ChEBI" id="CHEBI:58437"/>
        <dbReference type="ChEBI" id="CHEBI:456215"/>
        <dbReference type="EC" id="6.3.5.1"/>
    </reaction>
</comment>
<dbReference type="InterPro" id="IPR036526">
    <property type="entry name" value="C-N_Hydrolase_sf"/>
</dbReference>
<dbReference type="SUPFAM" id="SSF52402">
    <property type="entry name" value="Adenine nucleotide alpha hydrolases-like"/>
    <property type="match status" value="1"/>
</dbReference>